<dbReference type="InterPro" id="IPR036890">
    <property type="entry name" value="HATPase_C_sf"/>
</dbReference>
<dbReference type="Pfam" id="PF16413">
    <property type="entry name" value="Mlh1_C"/>
    <property type="match status" value="1"/>
</dbReference>
<dbReference type="STRING" id="13249.T1HMX1"/>
<dbReference type="InterPro" id="IPR014762">
    <property type="entry name" value="DNA_mismatch_repair_CS"/>
</dbReference>
<organism evidence="7 8">
    <name type="scientific">Rhodnius prolixus</name>
    <name type="common">Triatomid bug</name>
    <dbReference type="NCBI Taxonomy" id="13249"/>
    <lineage>
        <taxon>Eukaryota</taxon>
        <taxon>Metazoa</taxon>
        <taxon>Ecdysozoa</taxon>
        <taxon>Arthropoda</taxon>
        <taxon>Hexapoda</taxon>
        <taxon>Insecta</taxon>
        <taxon>Pterygota</taxon>
        <taxon>Neoptera</taxon>
        <taxon>Paraneoptera</taxon>
        <taxon>Hemiptera</taxon>
        <taxon>Heteroptera</taxon>
        <taxon>Panheteroptera</taxon>
        <taxon>Cimicomorpha</taxon>
        <taxon>Reduviidae</taxon>
        <taxon>Triatominae</taxon>
        <taxon>Rhodnius</taxon>
    </lineage>
</organism>
<keyword evidence="3" id="KW-0227">DNA damage</keyword>
<evidence type="ECO:0000313" key="7">
    <source>
        <dbReference type="EnsemblMetazoa" id="RPRC005395-PA"/>
    </source>
</evidence>
<dbReference type="eggNOG" id="KOG1979">
    <property type="taxonomic scope" value="Eukaryota"/>
</dbReference>
<dbReference type="CDD" id="cd03483">
    <property type="entry name" value="MutL_Trans_MLH1"/>
    <property type="match status" value="1"/>
</dbReference>
<evidence type="ECO:0000313" key="8">
    <source>
        <dbReference type="Proteomes" id="UP000015103"/>
    </source>
</evidence>
<dbReference type="Pfam" id="PF13589">
    <property type="entry name" value="HATPase_c_3"/>
    <property type="match status" value="1"/>
</dbReference>
<dbReference type="GO" id="GO:0030983">
    <property type="term" value="F:mismatched DNA binding"/>
    <property type="evidence" value="ECO:0007669"/>
    <property type="project" value="InterPro"/>
</dbReference>
<dbReference type="GO" id="GO:0032389">
    <property type="term" value="C:MutLalpha complex"/>
    <property type="evidence" value="ECO:0007669"/>
    <property type="project" value="TreeGrafter"/>
</dbReference>
<evidence type="ECO:0000256" key="3">
    <source>
        <dbReference type="ARBA" id="ARBA00022763"/>
    </source>
</evidence>
<protein>
    <submittedName>
        <fullName evidence="7">DNA_mis_repair domain-containing protein</fullName>
    </submittedName>
</protein>
<keyword evidence="8" id="KW-1185">Reference proteome</keyword>
<comment type="similarity">
    <text evidence="2">Belongs to the DNA mismatch repair MutL/HexB family.</text>
</comment>
<dbReference type="InterPro" id="IPR013507">
    <property type="entry name" value="DNA_mismatch_S5_2-like"/>
</dbReference>
<dbReference type="VEuPathDB" id="VectorBase:RPRC005395"/>
<dbReference type="GO" id="GO:0016887">
    <property type="term" value="F:ATP hydrolysis activity"/>
    <property type="evidence" value="ECO:0007669"/>
    <property type="project" value="InterPro"/>
</dbReference>
<keyword evidence="4" id="KW-0234">DNA repair</keyword>
<dbReference type="Gene3D" id="3.30.230.10">
    <property type="match status" value="1"/>
</dbReference>
<keyword evidence="5" id="KW-0539">Nucleus</keyword>
<dbReference type="SMART" id="SM01340">
    <property type="entry name" value="DNA_mis_repair"/>
    <property type="match status" value="1"/>
</dbReference>
<dbReference type="EMBL" id="ACPB03008511">
    <property type="status" value="NOT_ANNOTATED_CDS"/>
    <property type="molecule type" value="Genomic_DNA"/>
</dbReference>
<dbReference type="InterPro" id="IPR020568">
    <property type="entry name" value="Ribosomal_Su5_D2-typ_SF"/>
</dbReference>
<dbReference type="CDD" id="cd16926">
    <property type="entry name" value="HATPase_MutL-MLH-PMS-like"/>
    <property type="match status" value="1"/>
</dbReference>
<dbReference type="InParanoid" id="T1HMX1"/>
<dbReference type="GO" id="GO:0005524">
    <property type="term" value="F:ATP binding"/>
    <property type="evidence" value="ECO:0007669"/>
    <property type="project" value="InterPro"/>
</dbReference>
<comment type="subcellular location">
    <subcellularLocation>
        <location evidence="1">Nucleus</location>
    </subcellularLocation>
</comment>
<dbReference type="InterPro" id="IPR038973">
    <property type="entry name" value="MutL/Mlh/Pms-like"/>
</dbReference>
<dbReference type="GO" id="GO:0006298">
    <property type="term" value="P:mismatch repair"/>
    <property type="evidence" value="ECO:0007669"/>
    <property type="project" value="InterPro"/>
</dbReference>
<dbReference type="FunFam" id="3.30.565.10:FF:000109">
    <property type="entry name" value="Related to MLH1-DNA mismatch repair protein"/>
    <property type="match status" value="1"/>
</dbReference>
<dbReference type="Proteomes" id="UP000015103">
    <property type="component" value="Unassembled WGS sequence"/>
</dbReference>
<dbReference type="PROSITE" id="PS00058">
    <property type="entry name" value="DNA_MISMATCH_REPAIR_1"/>
    <property type="match status" value="1"/>
</dbReference>
<dbReference type="FunCoup" id="T1HMX1">
    <property type="interactions" value="1005"/>
</dbReference>
<evidence type="ECO:0000256" key="1">
    <source>
        <dbReference type="ARBA" id="ARBA00004123"/>
    </source>
</evidence>
<dbReference type="InterPro" id="IPR002099">
    <property type="entry name" value="MutL/Mlh/PMS"/>
</dbReference>
<dbReference type="InterPro" id="IPR014721">
    <property type="entry name" value="Ribsml_uS5_D2-typ_fold_subgr"/>
</dbReference>
<dbReference type="GO" id="GO:0140664">
    <property type="term" value="F:ATP-dependent DNA damage sensor activity"/>
    <property type="evidence" value="ECO:0007669"/>
    <property type="project" value="InterPro"/>
</dbReference>
<dbReference type="FunFam" id="3.30.230.10:FF:000014">
    <property type="entry name" value="DNA mismatch repair protein Mlh1"/>
    <property type="match status" value="1"/>
</dbReference>
<evidence type="ECO:0000256" key="5">
    <source>
        <dbReference type="ARBA" id="ARBA00023242"/>
    </source>
</evidence>
<reference evidence="7" key="1">
    <citation type="submission" date="2015-05" db="UniProtKB">
        <authorList>
            <consortium name="EnsemblMetazoa"/>
        </authorList>
    </citation>
    <scope>IDENTIFICATION</scope>
</reference>
<dbReference type="PANTHER" id="PTHR10073">
    <property type="entry name" value="DNA MISMATCH REPAIR PROTEIN MLH, PMS, MUTL"/>
    <property type="match status" value="1"/>
</dbReference>
<evidence type="ECO:0000256" key="4">
    <source>
        <dbReference type="ARBA" id="ARBA00023204"/>
    </source>
</evidence>
<feature type="domain" description="DNA mismatch repair protein S5" evidence="6">
    <location>
        <begin position="215"/>
        <end position="334"/>
    </location>
</feature>
<dbReference type="SUPFAM" id="SSF54211">
    <property type="entry name" value="Ribosomal protein S5 domain 2-like"/>
    <property type="match status" value="1"/>
</dbReference>
<evidence type="ECO:0000256" key="2">
    <source>
        <dbReference type="ARBA" id="ARBA00006082"/>
    </source>
</evidence>
<dbReference type="EnsemblMetazoa" id="RPRC005395-RA">
    <property type="protein sequence ID" value="RPRC005395-PA"/>
    <property type="gene ID" value="RPRC005395"/>
</dbReference>
<dbReference type="HOGENOM" id="CLU_004131_2_0_1"/>
<sequence>MEEPGIIKKLDETVVNRIAAGEIIQRPANALKELLENSLDAKCSSIQILLKNGGLKLLQIQDNGTGIRTEDLEIVCERFTTSKLRQFEDLGNIATFGFRGEALASISHVAHLTITTKTSNQQCAYRASYVDGKLKGPPKATAGNQGTTITVEDLFYNVSTRKNALKNPNEEYSKAAEVVSRYAIHNPKVGFTLKKYGEQLFDVRSNSNSTYLENIRNIYGETTAKDLLEIDTFDDKLNFKLHGFISNVNFSSKKQIFILFINNRLVDSSTIKKMLQGVYSMYLPKGAHPFIYLSLKLDPKNVDVNVHPTKHEVHFLHEDAIVDVIRQAFEEKLLGSNTSRVFYTQAKLPTSNVESVSKIEGIEKTPQSKMIRTDSMSQKIDRFFNVTHVENSNFTKEESKQDRYTFFLLFIVSHCYCHYYFGLKPVFKLAVFLTNSLFLSKLLQNHFLNKSTSQLVKINNCVKYTILSDYMKYVITLSYLFLFIFYYIFRREIKLLSVHAMRSDIETSCSAQLRELVSNMTFVGNVDIDRALVQHGTKLYLLNSKTLREELFYQIMVCDFGNFGAIKFEEPLYLYELSLLGLEDPASDWKKEDGEKSVLAESICELLFTKKEMLLDYFSIEINDQKQLCSIPYLLDDYMPDMSRLPHYLLRLACDVNWKEEQPCFEGICRETASFYSF</sequence>
<dbReference type="SUPFAM" id="SSF55874">
    <property type="entry name" value="ATPase domain of HSP90 chaperone/DNA topoisomerase II/histidine kinase"/>
    <property type="match status" value="1"/>
</dbReference>
<dbReference type="Gene3D" id="3.30.565.10">
    <property type="entry name" value="Histidine kinase-like ATPase, C-terminal domain"/>
    <property type="match status" value="1"/>
</dbReference>
<dbReference type="AlphaFoldDB" id="T1HMX1"/>
<dbReference type="Pfam" id="PF01119">
    <property type="entry name" value="DNA_mis_repair"/>
    <property type="match status" value="1"/>
</dbReference>
<dbReference type="NCBIfam" id="TIGR00585">
    <property type="entry name" value="mutl"/>
    <property type="match status" value="1"/>
</dbReference>
<dbReference type="OMA" id="ANYHVKK"/>
<evidence type="ECO:0000259" key="6">
    <source>
        <dbReference type="SMART" id="SM01340"/>
    </source>
</evidence>
<proteinExistence type="inferred from homology"/>
<name>T1HMX1_RHOPR</name>
<accession>T1HMX1</accession>
<dbReference type="InterPro" id="IPR032189">
    <property type="entry name" value="Mlh1_C"/>
</dbReference>
<dbReference type="PANTHER" id="PTHR10073:SF12">
    <property type="entry name" value="DNA MISMATCH REPAIR PROTEIN MLH1"/>
    <property type="match status" value="1"/>
</dbReference>